<dbReference type="PANTHER" id="PTHR36302">
    <property type="entry name" value="BLR7088 PROTEIN"/>
    <property type="match status" value="1"/>
</dbReference>
<organism evidence="3 4">
    <name type="scientific">Variovorax paradoxus</name>
    <dbReference type="NCBI Taxonomy" id="34073"/>
    <lineage>
        <taxon>Bacteria</taxon>
        <taxon>Pseudomonadati</taxon>
        <taxon>Pseudomonadota</taxon>
        <taxon>Betaproteobacteria</taxon>
        <taxon>Burkholderiales</taxon>
        <taxon>Comamonadaceae</taxon>
        <taxon>Variovorax</taxon>
    </lineage>
</organism>
<dbReference type="SUPFAM" id="SSF110087">
    <property type="entry name" value="DR1885-like metal-binding protein"/>
    <property type="match status" value="1"/>
</dbReference>
<keyword evidence="1" id="KW-0732">Signal</keyword>
<evidence type="ECO:0000259" key="2">
    <source>
        <dbReference type="Pfam" id="PF07987"/>
    </source>
</evidence>
<dbReference type="Pfam" id="PF04314">
    <property type="entry name" value="PCuAC"/>
    <property type="match status" value="1"/>
</dbReference>
<dbReference type="InterPro" id="IPR036182">
    <property type="entry name" value="PCuAC_sf"/>
</dbReference>
<feature type="signal peptide" evidence="1">
    <location>
        <begin position="1"/>
        <end position="27"/>
    </location>
</feature>
<dbReference type="InterPro" id="IPR058248">
    <property type="entry name" value="Lxx211020-like"/>
</dbReference>
<dbReference type="InterPro" id="IPR012533">
    <property type="entry name" value="YcnI-copper_dom"/>
</dbReference>
<dbReference type="InterPro" id="IPR007410">
    <property type="entry name" value="LpqE-like"/>
</dbReference>
<dbReference type="Gene3D" id="2.60.40.2230">
    <property type="entry name" value="Uncharacterised protein YcnI-like PF07987, DUF1775"/>
    <property type="match status" value="1"/>
</dbReference>
<gene>
    <name evidence="3" type="ORF">A3K87_15575</name>
</gene>
<sequence length="304" mass="31120">MTKPMAAITLRTLAACAMLAGTTAALAHVTLPPGGATVGSDYNAAFRVGHACEGAKATTGLAVRLPKGFVLSDAQARKGWKLDVTKSGDGEVRWTAETPGNALPGSERSEFVLRGKVPATPGTLWFKVLQTCDTGVADWAEVPASGNSTAGLKSPAAKLVVVAQGVATVDVRDGWVRQSVPGQSGTGAFMKLTAPTGTNLVSISTPAAGTAEVHEMKMEGDVMKMRELPGGLDLPAGQTVELKPGGYHVMMMDLKGALAKGATVPMTLKFEDAKGVKTALDVTLPVGAPEGADAAGSSAHQHKH</sequence>
<dbReference type="AlphaFoldDB" id="A0AA91DNI9"/>
<accession>A0AA91DNI9</accession>
<comment type="caution">
    <text evidence="3">The sequence shown here is derived from an EMBL/GenBank/DDBJ whole genome shotgun (WGS) entry which is preliminary data.</text>
</comment>
<proteinExistence type="predicted"/>
<dbReference type="CDD" id="cd08545">
    <property type="entry name" value="YcnI_like"/>
    <property type="match status" value="1"/>
</dbReference>
<evidence type="ECO:0000256" key="1">
    <source>
        <dbReference type="SAM" id="SignalP"/>
    </source>
</evidence>
<name>A0AA91DNI9_VARPD</name>
<protein>
    <recommendedName>
        <fullName evidence="2">YncI copper-binding domain-containing protein</fullName>
    </recommendedName>
</protein>
<dbReference type="InterPro" id="IPR038507">
    <property type="entry name" value="YcnI-like_sf"/>
</dbReference>
<reference evidence="3 4" key="1">
    <citation type="submission" date="2016-03" db="EMBL/GenBank/DDBJ databases">
        <title>Genome sequence of Variovorax paradoxus KB5.</title>
        <authorList>
            <person name="Jeong H."/>
            <person name="Hong C.E."/>
            <person name="Jo S.H."/>
            <person name="Park J.M."/>
        </authorList>
    </citation>
    <scope>NUCLEOTIDE SEQUENCE [LARGE SCALE GENOMIC DNA]</scope>
    <source>
        <strain evidence="3 4">KB5</strain>
    </source>
</reference>
<dbReference type="RefSeq" id="WP_081268049.1">
    <property type="nucleotide sequence ID" value="NZ_LVHG01000042.1"/>
</dbReference>
<dbReference type="EMBL" id="LVHG01000042">
    <property type="protein sequence ID" value="OAK63870.1"/>
    <property type="molecule type" value="Genomic_DNA"/>
</dbReference>
<feature type="domain" description="YncI copper-binding" evidence="2">
    <location>
        <begin position="28"/>
        <end position="160"/>
    </location>
</feature>
<evidence type="ECO:0000313" key="3">
    <source>
        <dbReference type="EMBL" id="OAK63870.1"/>
    </source>
</evidence>
<dbReference type="PANTHER" id="PTHR36302:SF1">
    <property type="entry name" value="COPPER CHAPERONE PCU(A)C"/>
    <property type="match status" value="1"/>
</dbReference>
<feature type="chain" id="PRO_5041640048" description="YncI copper-binding domain-containing protein" evidence="1">
    <location>
        <begin position="28"/>
        <end position="304"/>
    </location>
</feature>
<dbReference type="Proteomes" id="UP000077852">
    <property type="component" value="Unassembled WGS sequence"/>
</dbReference>
<evidence type="ECO:0000313" key="4">
    <source>
        <dbReference type="Proteomes" id="UP000077852"/>
    </source>
</evidence>
<dbReference type="Pfam" id="PF07987">
    <property type="entry name" value="DUF1775"/>
    <property type="match status" value="1"/>
</dbReference>
<dbReference type="Gene3D" id="2.60.40.1890">
    <property type="entry name" value="PCu(A)C copper chaperone"/>
    <property type="match status" value="1"/>
</dbReference>